<dbReference type="PANTHER" id="PTHR35861:SF1">
    <property type="entry name" value="PHAGE TAIL SHEATH PROTEIN"/>
    <property type="match status" value="1"/>
</dbReference>
<name>A0A0F6TH61_9CAUD</name>
<proteinExistence type="predicted"/>
<dbReference type="InterPro" id="IPR052042">
    <property type="entry name" value="Tail_sheath_structural"/>
</dbReference>
<reference evidence="2" key="2">
    <citation type="submission" date="2015-03" db="EMBL/GenBank/DDBJ databases">
        <title>The genome and structure of Sinorhizobium meliloti phage phiM9.</title>
        <authorList>
            <person name="Johnson M.C."/>
            <person name="Tatum K.B."/>
            <person name="Lynn J.S."/>
            <person name="Brewer T.E."/>
            <person name="Washburn B.K."/>
            <person name="Stroupe M.E."/>
            <person name="Jones K.M."/>
        </authorList>
    </citation>
    <scope>NUCLEOTIDE SEQUENCE [LARGE SCALE GENOMIC DNA]</scope>
</reference>
<dbReference type="OrthoDB" id="879at10239"/>
<dbReference type="PANTHER" id="PTHR35861">
    <property type="match status" value="1"/>
</dbReference>
<dbReference type="EMBL" id="KP881232">
    <property type="protein sequence ID" value="AKE44721.1"/>
    <property type="molecule type" value="Genomic_DNA"/>
</dbReference>
<keyword evidence="2" id="KW-1185">Reference proteome</keyword>
<sequence>MTLGLSPGVYAREIDGTLVAASAFARAGGFAGNFSWGPVEEAVLTTGEDHLLETFWKPNDVNFKDWFIADEYLLESGALRLLRVIGAGARNAIVGGGGSGLTVDINAINGEVTSAAINAAGTGYSIGDIVEIETGTIAAEVRVLEVSGTGAVTQVQLLSNGTGYVTGTAVETNSRTSFLVKNDYDFEDGSTELPMLIAKFPGELGNNVGAGILRASEFYGSFYQDRFIVPPSADMAVFDSDVIIPGETSVEFTLPTVFIGEKDVVATLGGAEIAEGSTAGKWSVTRDGDGAISSSVLTLHTALESFAVPASVTDEYTLANTNELDLFSSVVYAGSTRLVPRFNGTGPVPKGFFDIDPQTKKLFVGSKFVRLNGDGVTKIFNITTADVVTATDFIVYAGSTKFGSAAAADIATMKVGITAISGGYRVTFPDEFVPIAGIENVLVKWDFDEDLQVHLGLPTTSAPLRVFANQTEVHAVVFDTTGKITGEKDAVIETYSFLSLDPDARNEDGTSNFYVRALNERSEFIRVPKELLYFGEWKFSLGADGDAPTTADYMNAFELFRNKEDYEVTYLVDPVVSPTLALSLLDIAEKRQDAVSFISAPREATVNNKGSELRDVLAHKNSLVSTSYGHYNPTWLYLYDRWNGKYRWVPSTGTDAGMYAKTHNEINMWNVPAGYNRGYYRRANKVSWLPKEEERDVLVPNRVNVVVREKGIGNLLLSQRTMLAKNSVFADMNVRFLFVHVKKLAIEALKFVINEINDEVTRAQVRNALNPMLALIQANRGLYDKKVKCDNENNTKEVIQQKILKVDMYLKPALLIDGVDLRLIATPTGITFEEVTAA</sequence>
<gene>
    <name evidence="1" type="ORF">Sm_phiM9_092</name>
</gene>
<dbReference type="RefSeq" id="YP_009189475.1">
    <property type="nucleotide sequence ID" value="NC_028676.1"/>
</dbReference>
<dbReference type="GeneID" id="26517773"/>
<dbReference type="KEGG" id="vg:26517773"/>
<dbReference type="Proteomes" id="UP000033804">
    <property type="component" value="Segment"/>
</dbReference>
<evidence type="ECO:0000313" key="1">
    <source>
        <dbReference type="EMBL" id="AKE44721.1"/>
    </source>
</evidence>
<accession>A0A0F6TH61</accession>
<reference evidence="1 2" key="1">
    <citation type="journal article" date="2015" name="J. Virol.">
        <title>Sinorhizobium meliloti Phage ?M9 Defines a New Group of T4 Superfamily Phages with Unusual Genomic Features but a Common T=16 Capsid.</title>
        <authorList>
            <person name="Johnson M.C."/>
            <person name="Tatum K.B."/>
            <person name="Lynn J.S."/>
            <person name="Brewer T.E."/>
            <person name="Lu S."/>
            <person name="Washburn B.K."/>
            <person name="Stroupe M.E."/>
            <person name="Jones K.M."/>
        </authorList>
    </citation>
    <scope>NUCLEOTIDE SEQUENCE [LARGE SCALE GENOMIC DNA]</scope>
</reference>
<organism evidence="1 2">
    <name type="scientific">Sinorhizobium phage phiM9</name>
    <dbReference type="NCBI Taxonomy" id="1636182"/>
    <lineage>
        <taxon>Viruses</taxon>
        <taxon>Duplodnaviria</taxon>
        <taxon>Heunggongvirae</taxon>
        <taxon>Uroviricota</taxon>
        <taxon>Caudoviricetes</taxon>
        <taxon>Pootjesviridae</taxon>
        <taxon>Emnonavirus</taxon>
        <taxon>Emnonavirus phiM9</taxon>
    </lineage>
</organism>
<dbReference type="Gene3D" id="3.40.50.11780">
    <property type="match status" value="2"/>
</dbReference>
<protein>
    <submittedName>
        <fullName evidence="1">Putative tail sheath monomer</fullName>
    </submittedName>
</protein>
<evidence type="ECO:0000313" key="2">
    <source>
        <dbReference type="Proteomes" id="UP000033804"/>
    </source>
</evidence>